<organism evidence="1 2">
    <name type="scientific">Bacteroides faecis</name>
    <dbReference type="NCBI Taxonomy" id="674529"/>
    <lineage>
        <taxon>Bacteria</taxon>
        <taxon>Pseudomonadati</taxon>
        <taxon>Bacteroidota</taxon>
        <taxon>Bacteroidia</taxon>
        <taxon>Bacteroidales</taxon>
        <taxon>Bacteroidaceae</taxon>
        <taxon>Bacteroides</taxon>
    </lineage>
</organism>
<proteinExistence type="predicted"/>
<dbReference type="AlphaFoldDB" id="A0A174G5G9"/>
<dbReference type="EMBL" id="CZAE01000002">
    <property type="protein sequence ID" value="CUO56388.1"/>
    <property type="molecule type" value="Genomic_DNA"/>
</dbReference>
<accession>A0A174G5G9</accession>
<evidence type="ECO:0000313" key="1">
    <source>
        <dbReference type="EMBL" id="CUO56388.1"/>
    </source>
</evidence>
<reference evidence="1 2" key="1">
    <citation type="submission" date="2015-09" db="EMBL/GenBank/DDBJ databases">
        <authorList>
            <consortium name="Pathogen Informatics"/>
        </authorList>
    </citation>
    <scope>NUCLEOTIDE SEQUENCE [LARGE SCALE GENOMIC DNA]</scope>
    <source>
        <strain evidence="1 2">2789STDY5834846</strain>
    </source>
</reference>
<evidence type="ECO:0000313" key="2">
    <source>
        <dbReference type="Proteomes" id="UP000095606"/>
    </source>
</evidence>
<dbReference type="Proteomes" id="UP000095606">
    <property type="component" value="Unassembled WGS sequence"/>
</dbReference>
<name>A0A174G5G9_9BACE</name>
<accession>A0A3E5GLL5</accession>
<protein>
    <submittedName>
        <fullName evidence="1">Uncharacterized protein</fullName>
    </submittedName>
</protein>
<gene>
    <name evidence="1" type="ORF">ERS852461_00561</name>
</gene>
<sequence length="70" mass="7771">MIMEVNNGIIINGVLHEFVIPSESPCLECSLKNECGTYLGDRLYSDPCDVFNSCSGIFVIRAKVKIETED</sequence>